<evidence type="ECO:0000256" key="8">
    <source>
        <dbReference type="HAMAP-Rule" id="MF_01161"/>
    </source>
</evidence>
<dbReference type="SMART" id="SM00977">
    <property type="entry name" value="TilS_C"/>
    <property type="match status" value="1"/>
</dbReference>
<evidence type="ECO:0000256" key="1">
    <source>
        <dbReference type="ARBA" id="ARBA00004496"/>
    </source>
</evidence>
<evidence type="ECO:0000259" key="9">
    <source>
        <dbReference type="SMART" id="SM00977"/>
    </source>
</evidence>
<dbReference type="EMBL" id="AP025314">
    <property type="protein sequence ID" value="BDD11037.1"/>
    <property type="molecule type" value="Genomic_DNA"/>
</dbReference>
<dbReference type="Pfam" id="PF11734">
    <property type="entry name" value="TilS_C"/>
    <property type="match status" value="1"/>
</dbReference>
<dbReference type="EC" id="6.3.4.19" evidence="8"/>
<gene>
    <name evidence="8 10" type="primary">tilS</name>
    <name evidence="10" type="ORF">FUAX_34690</name>
</gene>
<proteinExistence type="inferred from homology"/>
<dbReference type="NCBIfam" id="TIGR02433">
    <property type="entry name" value="lysidine_TilS_C"/>
    <property type="match status" value="1"/>
</dbReference>
<evidence type="ECO:0000313" key="10">
    <source>
        <dbReference type="EMBL" id="BDD11037.1"/>
    </source>
</evidence>
<dbReference type="PANTHER" id="PTHR43033:SF1">
    <property type="entry name" value="TRNA(ILE)-LYSIDINE SYNTHASE-RELATED"/>
    <property type="match status" value="1"/>
</dbReference>
<evidence type="ECO:0000256" key="6">
    <source>
        <dbReference type="ARBA" id="ARBA00022840"/>
    </source>
</evidence>
<dbReference type="GO" id="GO:0005737">
    <property type="term" value="C:cytoplasm"/>
    <property type="evidence" value="ECO:0007669"/>
    <property type="project" value="UniProtKB-SubCell"/>
</dbReference>
<dbReference type="InterPro" id="IPR014729">
    <property type="entry name" value="Rossmann-like_a/b/a_fold"/>
</dbReference>
<dbReference type="SUPFAM" id="SSF52402">
    <property type="entry name" value="Adenine nucleotide alpha hydrolases-like"/>
    <property type="match status" value="1"/>
</dbReference>
<dbReference type="Proteomes" id="UP001348817">
    <property type="component" value="Chromosome"/>
</dbReference>
<organism evidence="10 11">
    <name type="scientific">Fulvitalea axinellae</name>
    <dbReference type="NCBI Taxonomy" id="1182444"/>
    <lineage>
        <taxon>Bacteria</taxon>
        <taxon>Pseudomonadati</taxon>
        <taxon>Bacteroidota</taxon>
        <taxon>Cytophagia</taxon>
        <taxon>Cytophagales</taxon>
        <taxon>Persicobacteraceae</taxon>
        <taxon>Fulvitalea</taxon>
    </lineage>
</organism>
<dbReference type="KEGG" id="fax:FUAX_34690"/>
<dbReference type="InterPro" id="IPR012796">
    <property type="entry name" value="Lysidine-tRNA-synth_C"/>
</dbReference>
<dbReference type="PANTHER" id="PTHR43033">
    <property type="entry name" value="TRNA(ILE)-LYSIDINE SYNTHASE-RELATED"/>
    <property type="match status" value="1"/>
</dbReference>
<comment type="function">
    <text evidence="8">Ligates lysine onto the cytidine present at position 34 of the AUA codon-specific tRNA(Ile) that contains the anticodon CAU, in an ATP-dependent manner. Cytidine is converted to lysidine, thus changing the amino acid specificity of the tRNA from methionine to isoleucine.</text>
</comment>
<keyword evidence="3 8" id="KW-0436">Ligase</keyword>
<keyword evidence="4 8" id="KW-0819">tRNA processing</keyword>
<evidence type="ECO:0000256" key="7">
    <source>
        <dbReference type="ARBA" id="ARBA00048539"/>
    </source>
</evidence>
<dbReference type="NCBIfam" id="TIGR02432">
    <property type="entry name" value="lysidine_TilS_N"/>
    <property type="match status" value="1"/>
</dbReference>
<dbReference type="GO" id="GO:0006400">
    <property type="term" value="P:tRNA modification"/>
    <property type="evidence" value="ECO:0007669"/>
    <property type="project" value="UniProtKB-UniRule"/>
</dbReference>
<dbReference type="InterPro" id="IPR011063">
    <property type="entry name" value="TilS/TtcA_N"/>
</dbReference>
<dbReference type="GO" id="GO:0032267">
    <property type="term" value="F:tRNA(Ile)-lysidine synthase activity"/>
    <property type="evidence" value="ECO:0007669"/>
    <property type="project" value="UniProtKB-EC"/>
</dbReference>
<feature type="domain" description="Lysidine-tRNA(Ile) synthetase C-terminal" evidence="9">
    <location>
        <begin position="365"/>
        <end position="437"/>
    </location>
</feature>
<keyword evidence="6 8" id="KW-0067">ATP-binding</keyword>
<keyword evidence="2 8" id="KW-0963">Cytoplasm</keyword>
<comment type="similarity">
    <text evidence="8">Belongs to the tRNA(Ile)-lysidine synthase family.</text>
</comment>
<dbReference type="SUPFAM" id="SSF56037">
    <property type="entry name" value="PheT/TilS domain"/>
    <property type="match status" value="1"/>
</dbReference>
<dbReference type="GO" id="GO:0005524">
    <property type="term" value="F:ATP binding"/>
    <property type="evidence" value="ECO:0007669"/>
    <property type="project" value="UniProtKB-UniRule"/>
</dbReference>
<dbReference type="HAMAP" id="MF_01161">
    <property type="entry name" value="tRNA_Ile_lys_synt"/>
    <property type="match status" value="1"/>
</dbReference>
<feature type="binding site" evidence="8">
    <location>
        <begin position="27"/>
        <end position="32"/>
    </location>
    <ligand>
        <name>ATP</name>
        <dbReference type="ChEBI" id="CHEBI:30616"/>
    </ligand>
</feature>
<evidence type="ECO:0000256" key="5">
    <source>
        <dbReference type="ARBA" id="ARBA00022741"/>
    </source>
</evidence>
<sequence length="444" mass="50870">MTQRRFRNFIERDRLFSPNDKILLAVSGGLDSVVMARMFADAEFSFGIAHCNFRLRGEASDADETFVRKMAKDLGVPFHGISFDTEDVAKRENISIEMAARKLRYAWFETLKKEYGYASVATAHHLNDTVETVIFNLAKGTGIAGLRGIKAKSPGLIRPLSIFTRKELLDYATERGLAWREDESNQDTKYLRNLIRHEVVPLLRRINPELEKTMAKTTRRLSATERIFENHIKTLKEKACENIGHDFIIDIPILAKEQDPDVMLSELLKPFGFTFAQSLDILKEKRQAGKRFESKSHRLLIDRKKLIVSKHAQSQKEEVEILENQDETRMGSHQLSFSVHGATGYKLPRNPAIASLDADKISFPILWRTWRPGDKFSPLGMRGMKKLSDFMIDNKIPLNFKEQVSVLESDGDIIWVVGMRPDNRYKVTSSTLRILEIKITEPDD</sequence>
<keyword evidence="11" id="KW-1185">Reference proteome</keyword>
<dbReference type="RefSeq" id="WP_338392558.1">
    <property type="nucleotide sequence ID" value="NZ_AP025314.1"/>
</dbReference>
<dbReference type="CDD" id="cd01992">
    <property type="entry name" value="TilS_N"/>
    <property type="match status" value="1"/>
</dbReference>
<dbReference type="InterPro" id="IPR012094">
    <property type="entry name" value="tRNA_Ile_lys_synt"/>
</dbReference>
<comment type="catalytic activity">
    <reaction evidence="7 8">
        <text>cytidine(34) in tRNA(Ile2) + L-lysine + ATP = lysidine(34) in tRNA(Ile2) + AMP + diphosphate + H(+)</text>
        <dbReference type="Rhea" id="RHEA:43744"/>
        <dbReference type="Rhea" id="RHEA-COMP:10625"/>
        <dbReference type="Rhea" id="RHEA-COMP:10670"/>
        <dbReference type="ChEBI" id="CHEBI:15378"/>
        <dbReference type="ChEBI" id="CHEBI:30616"/>
        <dbReference type="ChEBI" id="CHEBI:32551"/>
        <dbReference type="ChEBI" id="CHEBI:33019"/>
        <dbReference type="ChEBI" id="CHEBI:82748"/>
        <dbReference type="ChEBI" id="CHEBI:83665"/>
        <dbReference type="ChEBI" id="CHEBI:456215"/>
        <dbReference type="EC" id="6.3.4.19"/>
    </reaction>
</comment>
<evidence type="ECO:0000256" key="4">
    <source>
        <dbReference type="ARBA" id="ARBA00022694"/>
    </source>
</evidence>
<dbReference type="AlphaFoldDB" id="A0AAU9CSP1"/>
<protein>
    <recommendedName>
        <fullName evidence="8">tRNA(Ile)-lysidine synthase</fullName>
        <ecNumber evidence="8">6.3.4.19</ecNumber>
    </recommendedName>
    <alternativeName>
        <fullName evidence="8">tRNA(Ile)-2-lysyl-cytidine synthase</fullName>
    </alternativeName>
    <alternativeName>
        <fullName evidence="8">tRNA(Ile)-lysidine synthetase</fullName>
    </alternativeName>
</protein>
<dbReference type="InterPro" id="IPR012795">
    <property type="entry name" value="tRNA_Ile_lys_synt_N"/>
</dbReference>
<dbReference type="Pfam" id="PF01171">
    <property type="entry name" value="ATP_bind_3"/>
    <property type="match status" value="1"/>
</dbReference>
<keyword evidence="5 8" id="KW-0547">Nucleotide-binding</keyword>
<evidence type="ECO:0000256" key="2">
    <source>
        <dbReference type="ARBA" id="ARBA00022490"/>
    </source>
</evidence>
<name>A0AAU9CSP1_9BACT</name>
<evidence type="ECO:0000256" key="3">
    <source>
        <dbReference type="ARBA" id="ARBA00022598"/>
    </source>
</evidence>
<reference evidence="10 11" key="1">
    <citation type="submission" date="2021-12" db="EMBL/GenBank/DDBJ databases">
        <title>Genome sequencing of bacteria with rrn-lacking chromosome and rrn-plasmid.</title>
        <authorList>
            <person name="Anda M."/>
            <person name="Iwasaki W."/>
        </authorList>
    </citation>
    <scope>NUCLEOTIDE SEQUENCE [LARGE SCALE GENOMIC DNA]</scope>
    <source>
        <strain evidence="10 11">DSM 100852</strain>
    </source>
</reference>
<comment type="subcellular location">
    <subcellularLocation>
        <location evidence="1 8">Cytoplasm</location>
    </subcellularLocation>
</comment>
<dbReference type="Gene3D" id="3.40.50.620">
    <property type="entry name" value="HUPs"/>
    <property type="match status" value="1"/>
</dbReference>
<evidence type="ECO:0000313" key="11">
    <source>
        <dbReference type="Proteomes" id="UP001348817"/>
    </source>
</evidence>
<accession>A0AAU9CSP1</accession>
<comment type="domain">
    <text evidence="8">The N-terminal region contains the highly conserved SGGXDS motif, predicted to be a P-loop motif involved in ATP binding.</text>
</comment>